<feature type="non-terminal residue" evidence="1">
    <location>
        <position position="1"/>
    </location>
</feature>
<accession>T1B5E2</accession>
<gene>
    <name evidence="1" type="ORF">B1B_06461</name>
</gene>
<comment type="caution">
    <text evidence="1">The sequence shown here is derived from an EMBL/GenBank/DDBJ whole genome shotgun (WGS) entry which is preliminary data.</text>
</comment>
<reference evidence="1" key="2">
    <citation type="journal article" date="2014" name="ISME J.">
        <title>Microbial stratification in low pH oxic and suboxic macroscopic growths along an acid mine drainage.</title>
        <authorList>
            <person name="Mendez-Garcia C."/>
            <person name="Mesa V."/>
            <person name="Sprenger R.R."/>
            <person name="Richter M."/>
            <person name="Diez M.S."/>
            <person name="Solano J."/>
            <person name="Bargiela R."/>
            <person name="Golyshina O.V."/>
            <person name="Manteca A."/>
            <person name="Ramos J.L."/>
            <person name="Gallego J.R."/>
            <person name="Llorente I."/>
            <person name="Martins Dos Santos V.A."/>
            <person name="Jensen O.N."/>
            <person name="Pelaez A.I."/>
            <person name="Sanchez J."/>
            <person name="Ferrer M."/>
        </authorList>
    </citation>
    <scope>NUCLEOTIDE SEQUENCE</scope>
</reference>
<proteinExistence type="predicted"/>
<name>T1B5E2_9ZZZZ</name>
<organism evidence="1">
    <name type="scientific">mine drainage metagenome</name>
    <dbReference type="NCBI Taxonomy" id="410659"/>
    <lineage>
        <taxon>unclassified sequences</taxon>
        <taxon>metagenomes</taxon>
        <taxon>ecological metagenomes</taxon>
    </lineage>
</organism>
<evidence type="ECO:0000313" key="1">
    <source>
        <dbReference type="EMBL" id="EQD65147.1"/>
    </source>
</evidence>
<sequence length="111" mass="12248">RLALLIGDAGDVTGLRITTDPEAPLYLRKKAFLLADQVMARYGREGWHCVEAAPGGDAEPLGGVFIREHCEKTTPTRHLILDRALYRHPGDDSRHFVNSTEILIESAATKP</sequence>
<dbReference type="EMBL" id="AUZY01004098">
    <property type="protein sequence ID" value="EQD65147.1"/>
    <property type="molecule type" value="Genomic_DNA"/>
</dbReference>
<reference evidence="1" key="1">
    <citation type="submission" date="2013-08" db="EMBL/GenBank/DDBJ databases">
        <authorList>
            <person name="Mendez C."/>
            <person name="Richter M."/>
            <person name="Ferrer M."/>
            <person name="Sanchez J."/>
        </authorList>
    </citation>
    <scope>NUCLEOTIDE SEQUENCE</scope>
</reference>
<protein>
    <submittedName>
        <fullName evidence="1">Uncharacterized protein</fullName>
    </submittedName>
</protein>
<dbReference type="AlphaFoldDB" id="T1B5E2"/>